<keyword evidence="4" id="KW-1185">Reference proteome</keyword>
<evidence type="ECO:0000313" key="3">
    <source>
        <dbReference type="EMBL" id="KIP11260.1"/>
    </source>
</evidence>
<dbReference type="AlphaFoldDB" id="A0A0C3SF08"/>
<evidence type="ECO:0000256" key="1">
    <source>
        <dbReference type="SAM" id="Coils"/>
    </source>
</evidence>
<proteinExistence type="predicted"/>
<gene>
    <name evidence="3" type="ORF">PHLGIDRAFT_21717</name>
</gene>
<dbReference type="Proteomes" id="UP000053257">
    <property type="component" value="Unassembled WGS sequence"/>
</dbReference>
<keyword evidence="1" id="KW-0175">Coiled coil</keyword>
<dbReference type="STRING" id="745531.A0A0C3SF08"/>
<name>A0A0C3SF08_PHLG1</name>
<evidence type="ECO:0000256" key="2">
    <source>
        <dbReference type="SAM" id="MobiDB-lite"/>
    </source>
</evidence>
<feature type="region of interest" description="Disordered" evidence="2">
    <location>
        <begin position="305"/>
        <end position="326"/>
    </location>
</feature>
<dbReference type="OrthoDB" id="6474464at2759"/>
<evidence type="ECO:0000313" key="4">
    <source>
        <dbReference type="Proteomes" id="UP000053257"/>
    </source>
</evidence>
<feature type="coiled-coil region" evidence="1">
    <location>
        <begin position="126"/>
        <end position="186"/>
    </location>
</feature>
<reference evidence="3 4" key="1">
    <citation type="journal article" date="2014" name="PLoS Genet.">
        <title>Analysis of the Phlebiopsis gigantea genome, transcriptome and secretome provides insight into its pioneer colonization strategies of wood.</title>
        <authorList>
            <person name="Hori C."/>
            <person name="Ishida T."/>
            <person name="Igarashi K."/>
            <person name="Samejima M."/>
            <person name="Suzuki H."/>
            <person name="Master E."/>
            <person name="Ferreira P."/>
            <person name="Ruiz-Duenas F.J."/>
            <person name="Held B."/>
            <person name="Canessa P."/>
            <person name="Larrondo L.F."/>
            <person name="Schmoll M."/>
            <person name="Druzhinina I.S."/>
            <person name="Kubicek C.P."/>
            <person name="Gaskell J.A."/>
            <person name="Kersten P."/>
            <person name="St John F."/>
            <person name="Glasner J."/>
            <person name="Sabat G."/>
            <person name="Splinter BonDurant S."/>
            <person name="Syed K."/>
            <person name="Yadav J."/>
            <person name="Mgbeahuruike A.C."/>
            <person name="Kovalchuk A."/>
            <person name="Asiegbu F.O."/>
            <person name="Lackner G."/>
            <person name="Hoffmeister D."/>
            <person name="Rencoret J."/>
            <person name="Gutierrez A."/>
            <person name="Sun H."/>
            <person name="Lindquist E."/>
            <person name="Barry K."/>
            <person name="Riley R."/>
            <person name="Grigoriev I.V."/>
            <person name="Henrissat B."/>
            <person name="Kues U."/>
            <person name="Berka R.M."/>
            <person name="Martinez A.T."/>
            <person name="Covert S.F."/>
            <person name="Blanchette R.A."/>
            <person name="Cullen D."/>
        </authorList>
    </citation>
    <scope>NUCLEOTIDE SEQUENCE [LARGE SCALE GENOMIC DNA]</scope>
    <source>
        <strain evidence="3 4">11061_1 CR5-6</strain>
    </source>
</reference>
<protein>
    <submittedName>
        <fullName evidence="3">Uncharacterized protein</fullName>
    </submittedName>
</protein>
<feature type="compositionally biased region" description="Polar residues" evidence="2">
    <location>
        <begin position="1"/>
        <end position="28"/>
    </location>
</feature>
<sequence length="425" mass="46103">MGDASTTHFGASSSNAHATMSTRDTQPVSPVPSDEAARDPVLPMTPQSPASRSPVAGAATLAGNAALPARKAAVNQDLEVVHELLGTMKLMLGTLGSTFDVLGDQTIKVATLPAAIDAVHQIATVRQQLDDQHKGQEERMMEVKRLLLEEVRNRLYVRLKDTASTIVQEIIQREIAERVRKQLQEQVPQSMRDEVIRYKHQIMEVKVSLHNSEARRHNALIRSNSLDEPLRPLLRPPPSLDDVFPPLAPSDGDGSETPRPSLSGTAINDPSRPSLTIDASVDWKTATAGRKSAIHGRLARSAATPLSAMDLQDPAPSPRFPRDLGNLTRLSPVETKELMRDYGLVKLKQVVHRGNGGGEDTPTVDDLEPEVVQFVEAEESQEETLNRFLSYIGVQSFRLAPTAPVSPPHARGVAVGVPAAIPMSV</sequence>
<dbReference type="HOGENOM" id="CLU_050078_1_0_1"/>
<feature type="region of interest" description="Disordered" evidence="2">
    <location>
        <begin position="228"/>
        <end position="278"/>
    </location>
</feature>
<feature type="region of interest" description="Disordered" evidence="2">
    <location>
        <begin position="1"/>
        <end position="55"/>
    </location>
</feature>
<organism evidence="3 4">
    <name type="scientific">Phlebiopsis gigantea (strain 11061_1 CR5-6)</name>
    <name type="common">White-rot fungus</name>
    <name type="synonym">Peniophora gigantea</name>
    <dbReference type="NCBI Taxonomy" id="745531"/>
    <lineage>
        <taxon>Eukaryota</taxon>
        <taxon>Fungi</taxon>
        <taxon>Dikarya</taxon>
        <taxon>Basidiomycota</taxon>
        <taxon>Agaricomycotina</taxon>
        <taxon>Agaricomycetes</taxon>
        <taxon>Polyporales</taxon>
        <taxon>Phanerochaetaceae</taxon>
        <taxon>Phlebiopsis</taxon>
    </lineage>
</organism>
<feature type="compositionally biased region" description="Polar residues" evidence="2">
    <location>
        <begin position="258"/>
        <end position="274"/>
    </location>
</feature>
<dbReference type="EMBL" id="KN840447">
    <property type="protein sequence ID" value="KIP11260.1"/>
    <property type="molecule type" value="Genomic_DNA"/>
</dbReference>
<accession>A0A0C3SF08</accession>